<evidence type="ECO:0000256" key="1">
    <source>
        <dbReference type="ARBA" id="ARBA00004328"/>
    </source>
</evidence>
<dbReference type="InterPro" id="IPR024343">
    <property type="entry name" value="VP4_dicistrovir"/>
</dbReference>
<evidence type="ECO:0000256" key="2">
    <source>
        <dbReference type="ARBA" id="ARBA00022844"/>
    </source>
</evidence>
<sequence>MEDVELYGQTLTAVTQGPKRKKIAPSDAESKPVSTFFAELSSFAANISSIPLIGSYAGTVSWAASALSGAASAFGWSKPLTTSSVSRVSSNPAQCFPNCNAVDPAIPMSLDSSAKLRAIDDFSPDGVDEMSLAFIKSQYSYLDFFLFDKTNAPGEQIYSRELNPIDFQQFVSSTEIYKTPVSFLAEVFRFYRGGLDFMFKVAKTGFHRGQIAISFVPGPAASTVTLTDTSFAYREIYDLATGNVVKVQTPYMIPLEYLRAGTSMGRMYVHVVTPLQAPETVGTQVYFSVYVRGAPDLEFAGPMEPRYIPCFTQGPDGPSVDKTQSEAIDAPVGSAPTSAFGLTASQNSMSEIVLSLSSLLKRHVHFGAPINEASAMSSFYPWVLDAEYTVPSTQLFKTKYHSYLLSPFAFFRGSVRFSTKVDNLTPTEPTVAESSRDLVAYTSYGVGTTVWTAIPVQPAPTSGSRGYLAYTHNSRENGVLSVQVPYQNVTRVAPIRL</sequence>
<dbReference type="InterPro" id="IPR033703">
    <property type="entry name" value="Rhv-like"/>
</dbReference>
<evidence type="ECO:0000259" key="3">
    <source>
        <dbReference type="Pfam" id="PF08762"/>
    </source>
</evidence>
<dbReference type="EMBL" id="MN832470">
    <property type="protein sequence ID" value="QKK82978.1"/>
    <property type="molecule type" value="Genomic_RNA"/>
</dbReference>
<dbReference type="SUPFAM" id="SSF88633">
    <property type="entry name" value="Positive stranded ssRNA viruses"/>
    <property type="match status" value="2"/>
</dbReference>
<dbReference type="InterPro" id="IPR014872">
    <property type="entry name" value="Dicistrovirus_capsid-polyPr_C"/>
</dbReference>
<evidence type="ECO:0008006" key="6">
    <source>
        <dbReference type="Google" id="ProtNLM"/>
    </source>
</evidence>
<proteinExistence type="predicted"/>
<evidence type="ECO:0000259" key="4">
    <source>
        <dbReference type="Pfam" id="PF11492"/>
    </source>
</evidence>
<feature type="domain" description="Dicistrovirus capsid-polyprotein C-terminal" evidence="3">
    <location>
        <begin position="346"/>
        <end position="496"/>
    </location>
</feature>
<dbReference type="CDD" id="cd00205">
    <property type="entry name" value="rhv_like"/>
    <property type="match status" value="1"/>
</dbReference>
<protein>
    <recommendedName>
        <fullName evidence="6">Capsid protein</fullName>
    </recommendedName>
</protein>
<dbReference type="Gene3D" id="2.60.120.20">
    <property type="match status" value="2"/>
</dbReference>
<dbReference type="GO" id="GO:0044423">
    <property type="term" value="C:virion component"/>
    <property type="evidence" value="ECO:0007669"/>
    <property type="project" value="UniProtKB-KW"/>
</dbReference>
<organism evidence="5">
    <name type="scientific">Kummerowia striata picorna-like virus</name>
    <dbReference type="NCBI Taxonomy" id="2739852"/>
    <lineage>
        <taxon>Viruses</taxon>
        <taxon>Riboviria</taxon>
        <taxon>Orthornavirae</taxon>
        <taxon>Pisuviricota</taxon>
        <taxon>Pisoniviricetes</taxon>
        <taxon>Picornavirales</taxon>
    </lineage>
</organism>
<accession>A0A6M9BK99</accession>
<dbReference type="Pfam" id="PF08762">
    <property type="entry name" value="CRPV_capsid"/>
    <property type="match status" value="1"/>
</dbReference>
<dbReference type="Pfam" id="PF11492">
    <property type="entry name" value="Dicistro_VP4"/>
    <property type="match status" value="1"/>
</dbReference>
<feature type="domain" description="Capsid protein VP4 dicistrovirus" evidence="4">
    <location>
        <begin position="41"/>
        <end position="76"/>
    </location>
</feature>
<reference evidence="5" key="1">
    <citation type="submission" date="2019-12" db="EMBL/GenBank/DDBJ databases">
        <title>Viral genomes from plants on the riverside of the ancient canal in Zhenjiang city, China.</title>
        <authorList>
            <person name="Lu X."/>
            <person name="Yang X.S."/>
            <person name="Zhang W."/>
        </authorList>
    </citation>
    <scope>NUCLEOTIDE SEQUENCE</scope>
    <source>
        <strain evidence="5">Pt119-pic-7</strain>
    </source>
</reference>
<evidence type="ECO:0000313" key="5">
    <source>
        <dbReference type="EMBL" id="QKK82978.1"/>
    </source>
</evidence>
<comment type="subcellular location">
    <subcellularLocation>
        <location evidence="1">Virion</location>
    </subcellularLocation>
</comment>
<name>A0A6M9BK99_9VIRU</name>
<keyword evidence="2" id="KW-0946">Virion</keyword>
<dbReference type="InterPro" id="IPR029053">
    <property type="entry name" value="Viral_coat"/>
</dbReference>